<dbReference type="OrthoDB" id="9773531at2"/>
<dbReference type="Proteomes" id="UP000005104">
    <property type="component" value="Chromosome"/>
</dbReference>
<dbReference type="STRING" id="768710.DesyoDRAFT_2381"/>
<dbReference type="HOGENOM" id="CLU_064901_0_0_9"/>
<evidence type="ECO:0008006" key="3">
    <source>
        <dbReference type="Google" id="ProtNLM"/>
    </source>
</evidence>
<keyword evidence="2" id="KW-1185">Reference proteome</keyword>
<dbReference type="CDD" id="cd19608">
    <property type="entry name" value="GH113_mannanase-like"/>
    <property type="match status" value="1"/>
</dbReference>
<dbReference type="InterPro" id="IPR055151">
    <property type="entry name" value="GH113"/>
</dbReference>
<evidence type="ECO:0000313" key="1">
    <source>
        <dbReference type="EMBL" id="EHQ89461.1"/>
    </source>
</evidence>
<name>H5XV09_9FIRM</name>
<dbReference type="RefSeq" id="WP_007783159.1">
    <property type="nucleotide sequence ID" value="NZ_CM001441.1"/>
</dbReference>
<gene>
    <name evidence="1" type="ORF">DesyoDRAFT_2381</name>
</gene>
<evidence type="ECO:0000313" key="2">
    <source>
        <dbReference type="Proteomes" id="UP000005104"/>
    </source>
</evidence>
<dbReference type="InterPro" id="IPR017853">
    <property type="entry name" value="GH"/>
</dbReference>
<accession>H5XV09</accession>
<sequence>MLSKLWLHLKRYKFKYITLAVLVSAIIFAKEVLIDIVYIEKQYEKNRIITPWGEKIKSGNLSVDYSIEQALTDIERLGLNTVNVPVQIDIPSLTANAAVINEESQKKAIELIKKLRLRGINIILEPYPYIRNGELYETQLDPSNKNEWFTNWQEGVLSPLIHDIAKPYKVYALCIGSNFDKFEQESNYWTNMVDFVRAVYPGRITYKTNWWYTAEWDTQKNGLHNTYTAKLNNPVLEKVDFISVAAYFELTNQDINTVENLVSALYSTQIFNRHQNVYAELKSLSMKWDKPVFFGELGFPKRNKGTIHPWDPEPSNLVNEQEQANGFQAYKEVFEKESWILGFSVFAIGKDDEFKNYYPSDQSIRVINSWYR</sequence>
<dbReference type="SUPFAM" id="SSF51445">
    <property type="entry name" value="(Trans)glycosidases"/>
    <property type="match status" value="1"/>
</dbReference>
<dbReference type="Pfam" id="PF22612">
    <property type="entry name" value="GH113"/>
    <property type="match status" value="1"/>
</dbReference>
<proteinExistence type="predicted"/>
<dbReference type="Gene3D" id="3.20.20.80">
    <property type="entry name" value="Glycosidases"/>
    <property type="match status" value="1"/>
</dbReference>
<protein>
    <recommendedName>
        <fullName evidence="3">Hydrolase</fullName>
    </recommendedName>
</protein>
<dbReference type="EMBL" id="CM001441">
    <property type="protein sequence ID" value="EHQ89461.1"/>
    <property type="molecule type" value="Genomic_DNA"/>
</dbReference>
<organism evidence="1 2">
    <name type="scientific">Desulfosporosinus youngiae DSM 17734</name>
    <dbReference type="NCBI Taxonomy" id="768710"/>
    <lineage>
        <taxon>Bacteria</taxon>
        <taxon>Bacillati</taxon>
        <taxon>Bacillota</taxon>
        <taxon>Clostridia</taxon>
        <taxon>Eubacteriales</taxon>
        <taxon>Desulfitobacteriaceae</taxon>
        <taxon>Desulfosporosinus</taxon>
    </lineage>
</organism>
<dbReference type="eggNOG" id="COG2730">
    <property type="taxonomic scope" value="Bacteria"/>
</dbReference>
<dbReference type="AlphaFoldDB" id="H5XV09"/>
<reference evidence="1 2" key="1">
    <citation type="submission" date="2011-11" db="EMBL/GenBank/DDBJ databases">
        <title>The Noncontiguous Finished genome of Desulfosporosinus youngiae DSM 17734.</title>
        <authorList>
            <consortium name="US DOE Joint Genome Institute (JGI-PGF)"/>
            <person name="Lucas S."/>
            <person name="Han J."/>
            <person name="Lapidus A."/>
            <person name="Cheng J.-F."/>
            <person name="Goodwin L."/>
            <person name="Pitluck S."/>
            <person name="Peters L."/>
            <person name="Ovchinnikova G."/>
            <person name="Lu M."/>
            <person name="Land M.L."/>
            <person name="Hauser L."/>
            <person name="Pester M."/>
            <person name="Spring S."/>
            <person name="Ollivier B."/>
            <person name="Rattei T."/>
            <person name="Klenk H.-P."/>
            <person name="Wagner M."/>
            <person name="Loy A."/>
            <person name="Woyke T.J."/>
        </authorList>
    </citation>
    <scope>NUCLEOTIDE SEQUENCE [LARGE SCALE GENOMIC DNA]</scope>
    <source>
        <strain evidence="1 2">DSM 17734</strain>
    </source>
</reference>